<feature type="compositionally biased region" description="Polar residues" evidence="7">
    <location>
        <begin position="192"/>
        <end position="207"/>
    </location>
</feature>
<name>A0AB40CTU7_DIOCR</name>
<dbReference type="PANTHER" id="PTHR31769">
    <property type="entry name" value="OS07G0462200 PROTEIN-RELATED"/>
    <property type="match status" value="1"/>
</dbReference>
<evidence type="ECO:0000256" key="5">
    <source>
        <dbReference type="ARBA" id="ARBA00023136"/>
    </source>
</evidence>
<evidence type="ECO:0000256" key="3">
    <source>
        <dbReference type="ARBA" id="ARBA00022729"/>
    </source>
</evidence>
<evidence type="ECO:0000313" key="10">
    <source>
        <dbReference type="RefSeq" id="XP_039141479.1"/>
    </source>
</evidence>
<feature type="transmembrane region" description="Helical" evidence="8">
    <location>
        <begin position="54"/>
        <end position="79"/>
    </location>
</feature>
<comment type="similarity">
    <text evidence="6">Belongs to the DESIGUAL family.</text>
</comment>
<evidence type="ECO:0000256" key="6">
    <source>
        <dbReference type="ARBA" id="ARBA00029467"/>
    </source>
</evidence>
<keyword evidence="4 8" id="KW-1133">Transmembrane helix</keyword>
<dbReference type="InterPro" id="IPR009606">
    <property type="entry name" value="DEAL/Modifying_wall_lignin1/2"/>
</dbReference>
<accession>A0AB40CTU7</accession>
<feature type="compositionally biased region" description="Basic residues" evidence="7">
    <location>
        <begin position="178"/>
        <end position="191"/>
    </location>
</feature>
<evidence type="ECO:0000313" key="9">
    <source>
        <dbReference type="Proteomes" id="UP001515500"/>
    </source>
</evidence>
<evidence type="ECO:0000256" key="2">
    <source>
        <dbReference type="ARBA" id="ARBA00022692"/>
    </source>
</evidence>
<organism evidence="9 10">
    <name type="scientific">Dioscorea cayennensis subsp. rotundata</name>
    <name type="common">White Guinea yam</name>
    <name type="synonym">Dioscorea rotundata</name>
    <dbReference type="NCBI Taxonomy" id="55577"/>
    <lineage>
        <taxon>Eukaryota</taxon>
        <taxon>Viridiplantae</taxon>
        <taxon>Streptophyta</taxon>
        <taxon>Embryophyta</taxon>
        <taxon>Tracheophyta</taxon>
        <taxon>Spermatophyta</taxon>
        <taxon>Magnoliopsida</taxon>
        <taxon>Liliopsida</taxon>
        <taxon>Dioscoreales</taxon>
        <taxon>Dioscoreaceae</taxon>
        <taxon>Dioscorea</taxon>
    </lineage>
</organism>
<sequence>MDKLEAAYGRRAVLLMVLFLGSVSFSCCIAAEFKKAKAKEMRLDGSLCALRQSPALGLGITALVCLSIAQMIGTSMAAARICPKHRKSGGLTAPGTTNHMLAIGFLLLSWVSFGLAAILLGAGSSMNARQRYGKGWLDGKCYVVKDGVYVGAGVLVLATTLSILALMHTTKMISKSLPLHHHHHHHHHHHTTATLGDSNKTTSTAPA</sequence>
<keyword evidence="5 8" id="KW-0472">Membrane</keyword>
<dbReference type="AlphaFoldDB" id="A0AB40CTU7"/>
<evidence type="ECO:0000256" key="7">
    <source>
        <dbReference type="SAM" id="MobiDB-lite"/>
    </source>
</evidence>
<evidence type="ECO:0000256" key="1">
    <source>
        <dbReference type="ARBA" id="ARBA00004127"/>
    </source>
</evidence>
<feature type="region of interest" description="Disordered" evidence="7">
    <location>
        <begin position="178"/>
        <end position="207"/>
    </location>
</feature>
<gene>
    <name evidence="10" type="primary">LOC120278810</name>
</gene>
<reference evidence="10" key="1">
    <citation type="submission" date="2025-08" db="UniProtKB">
        <authorList>
            <consortium name="RefSeq"/>
        </authorList>
    </citation>
    <scope>IDENTIFICATION</scope>
</reference>
<dbReference type="PROSITE" id="PS51257">
    <property type="entry name" value="PROKAR_LIPOPROTEIN"/>
    <property type="match status" value="1"/>
</dbReference>
<evidence type="ECO:0000256" key="4">
    <source>
        <dbReference type="ARBA" id="ARBA00022989"/>
    </source>
</evidence>
<comment type="subcellular location">
    <subcellularLocation>
        <location evidence="1">Endomembrane system</location>
        <topology evidence="1">Multi-pass membrane protein</topology>
    </subcellularLocation>
</comment>
<dbReference type="GO" id="GO:0012505">
    <property type="term" value="C:endomembrane system"/>
    <property type="evidence" value="ECO:0007669"/>
    <property type="project" value="UniProtKB-SubCell"/>
</dbReference>
<keyword evidence="9" id="KW-1185">Reference proteome</keyword>
<keyword evidence="3" id="KW-0732">Signal</keyword>
<evidence type="ECO:0000256" key="8">
    <source>
        <dbReference type="SAM" id="Phobius"/>
    </source>
</evidence>
<dbReference type="Proteomes" id="UP001515500">
    <property type="component" value="Chromosome 16"/>
</dbReference>
<dbReference type="InterPro" id="IPR052222">
    <property type="entry name" value="DESIGUAL"/>
</dbReference>
<feature type="transmembrane region" description="Helical" evidence="8">
    <location>
        <begin position="147"/>
        <end position="167"/>
    </location>
</feature>
<dbReference type="RefSeq" id="XP_039141479.1">
    <property type="nucleotide sequence ID" value="XM_039285545.1"/>
</dbReference>
<dbReference type="GeneID" id="120278810"/>
<proteinExistence type="inferred from homology"/>
<feature type="transmembrane region" description="Helical" evidence="8">
    <location>
        <begin position="100"/>
        <end position="122"/>
    </location>
</feature>
<protein>
    <submittedName>
        <fullName evidence="10">Protein MODIFYING WALL LIGNIN-1</fullName>
    </submittedName>
</protein>
<keyword evidence="2 8" id="KW-0812">Transmembrane</keyword>
<dbReference type="Pfam" id="PF06749">
    <property type="entry name" value="DUF1218"/>
    <property type="match status" value="1"/>
</dbReference>